<keyword evidence="2" id="KW-0808">Transferase</keyword>
<evidence type="ECO:0000256" key="5">
    <source>
        <dbReference type="SAM" id="MobiDB-lite"/>
    </source>
</evidence>
<name>L1IQ04_GUITC</name>
<feature type="compositionally biased region" description="Basic and acidic residues" evidence="5">
    <location>
        <begin position="7"/>
        <end position="22"/>
    </location>
</feature>
<feature type="domain" description="O-GlcNAc transferase C-terminal" evidence="6">
    <location>
        <begin position="432"/>
        <end position="589"/>
    </location>
</feature>
<dbReference type="Gene3D" id="3.40.50.11380">
    <property type="match status" value="1"/>
</dbReference>
<sequence>MAGRRGGKGEREESSGAKEERSVALGQANVVPYMAAKYHLYSEERPSPNCSCLHLLHADGRAWHQCSRRIMELEDPAPCFAHPANLGEEELHLVCYRMLKTASRLQPSARVHHDLAVLVLKFHEHLDVSLTHAVSHARTALSKGLEDPRDAWLVLATSWDEMRLPRRVIMALRRYLDLSCSGGDCRGEFVRDVVLDLAREDQLLLRATVKSEVSTCGKNGGEATERMEQRLQPWFLTLFPLAPEDDLGSKSYHGLMNDVFSRHDPRRNRPSRPELQTAIVPCNSTHHRFVLLPQLGSSWDAARVINGERIDILIDLLGHLPVPEARRAREVVAFAPSSTVINAEGFHGTTGDDNVHYNLVDRHVAPPELRSLYSESFLMISTSFHVNSHAANFPHLATDGALLDCRARGSPVERSGAAGGGRRADVGVPHEYFKIDPPILCCWLGLIARMRTKGVEVSLNFQQKVHHEEAIENLVSSAGLCGLRGMRDSLRLLEPQPTQLDYLKLLCSMSLMLDTPSFNAHTTAVDALWAGLPLLAVPQIRMVVTASMLLWSNMSVLVARDLVDYSRTAEKLLGYPDKLAWVRQSLKDQTRDGEGRGRRLFNVSEWG</sequence>
<dbReference type="EnsemblProtists" id="EKX37969">
    <property type="protein sequence ID" value="EKX37969"/>
    <property type="gene ID" value="GUITHDRAFT_115940"/>
</dbReference>
<keyword evidence="3" id="KW-0677">Repeat</keyword>
<dbReference type="InterPro" id="IPR029489">
    <property type="entry name" value="OGT/SEC/SPY_C"/>
</dbReference>
<dbReference type="KEGG" id="gtt:GUITHDRAFT_115940"/>
<evidence type="ECO:0000256" key="4">
    <source>
        <dbReference type="ARBA" id="ARBA00022803"/>
    </source>
</evidence>
<organism evidence="7">
    <name type="scientific">Guillardia theta (strain CCMP2712)</name>
    <name type="common">Cryptophyte</name>
    <dbReference type="NCBI Taxonomy" id="905079"/>
    <lineage>
        <taxon>Eukaryota</taxon>
        <taxon>Cryptophyceae</taxon>
        <taxon>Pyrenomonadales</taxon>
        <taxon>Geminigeraceae</taxon>
        <taxon>Guillardia</taxon>
    </lineage>
</organism>
<reference evidence="8" key="3">
    <citation type="submission" date="2015-06" db="UniProtKB">
        <authorList>
            <consortium name="EnsemblProtists"/>
        </authorList>
    </citation>
    <scope>IDENTIFICATION</scope>
</reference>
<evidence type="ECO:0000256" key="3">
    <source>
        <dbReference type="ARBA" id="ARBA00022737"/>
    </source>
</evidence>
<dbReference type="Gene3D" id="3.40.50.2000">
    <property type="entry name" value="Glycogen Phosphorylase B"/>
    <property type="match status" value="1"/>
</dbReference>
<evidence type="ECO:0000256" key="2">
    <source>
        <dbReference type="ARBA" id="ARBA00022679"/>
    </source>
</evidence>
<dbReference type="HOGENOM" id="CLU_450148_0_0_1"/>
<protein>
    <recommendedName>
        <fullName evidence="6">O-GlcNAc transferase C-terminal domain-containing protein</fullName>
    </recommendedName>
</protein>
<dbReference type="GO" id="GO:0006493">
    <property type="term" value="P:protein O-linked glycosylation"/>
    <property type="evidence" value="ECO:0007669"/>
    <property type="project" value="InterPro"/>
</dbReference>
<dbReference type="RefSeq" id="XP_005824949.1">
    <property type="nucleotide sequence ID" value="XM_005824892.1"/>
</dbReference>
<evidence type="ECO:0000313" key="9">
    <source>
        <dbReference type="Proteomes" id="UP000011087"/>
    </source>
</evidence>
<dbReference type="GO" id="GO:0097363">
    <property type="term" value="F:protein O-acetylglucosaminyltransferase activity"/>
    <property type="evidence" value="ECO:0007669"/>
    <property type="project" value="TreeGrafter"/>
</dbReference>
<dbReference type="GeneID" id="17294632"/>
<gene>
    <name evidence="7" type="ORF">GUITHDRAFT_115940</name>
</gene>
<dbReference type="PaxDb" id="55529-EKX37969"/>
<keyword evidence="4" id="KW-0802">TPR repeat</keyword>
<dbReference type="eggNOG" id="KOG4626">
    <property type="taxonomic scope" value="Eukaryota"/>
</dbReference>
<dbReference type="AlphaFoldDB" id="L1IQ04"/>
<dbReference type="InterPro" id="IPR037919">
    <property type="entry name" value="OGT"/>
</dbReference>
<feature type="domain" description="O-GlcNAc transferase C-terminal" evidence="6">
    <location>
        <begin position="286"/>
        <end position="399"/>
    </location>
</feature>
<evidence type="ECO:0000256" key="1">
    <source>
        <dbReference type="ARBA" id="ARBA00004922"/>
    </source>
</evidence>
<dbReference type="Proteomes" id="UP000011087">
    <property type="component" value="Unassembled WGS sequence"/>
</dbReference>
<dbReference type="EMBL" id="JH993053">
    <property type="protein sequence ID" value="EKX37969.1"/>
    <property type="molecule type" value="Genomic_DNA"/>
</dbReference>
<comment type="pathway">
    <text evidence="1">Protein modification; protein glycosylation.</text>
</comment>
<evidence type="ECO:0000259" key="6">
    <source>
        <dbReference type="Pfam" id="PF13844"/>
    </source>
</evidence>
<proteinExistence type="predicted"/>
<reference evidence="7 9" key="1">
    <citation type="journal article" date="2012" name="Nature">
        <title>Algal genomes reveal evolutionary mosaicism and the fate of nucleomorphs.</title>
        <authorList>
            <consortium name="DOE Joint Genome Institute"/>
            <person name="Curtis B.A."/>
            <person name="Tanifuji G."/>
            <person name="Burki F."/>
            <person name="Gruber A."/>
            <person name="Irimia M."/>
            <person name="Maruyama S."/>
            <person name="Arias M.C."/>
            <person name="Ball S.G."/>
            <person name="Gile G.H."/>
            <person name="Hirakawa Y."/>
            <person name="Hopkins J.F."/>
            <person name="Kuo A."/>
            <person name="Rensing S.A."/>
            <person name="Schmutz J."/>
            <person name="Symeonidi A."/>
            <person name="Elias M."/>
            <person name="Eveleigh R.J."/>
            <person name="Herman E.K."/>
            <person name="Klute M.J."/>
            <person name="Nakayama T."/>
            <person name="Obornik M."/>
            <person name="Reyes-Prieto A."/>
            <person name="Armbrust E.V."/>
            <person name="Aves S.J."/>
            <person name="Beiko R.G."/>
            <person name="Coutinho P."/>
            <person name="Dacks J.B."/>
            <person name="Durnford D.G."/>
            <person name="Fast N.M."/>
            <person name="Green B.R."/>
            <person name="Grisdale C.J."/>
            <person name="Hempel F."/>
            <person name="Henrissat B."/>
            <person name="Hoppner M.P."/>
            <person name="Ishida K."/>
            <person name="Kim E."/>
            <person name="Koreny L."/>
            <person name="Kroth P.G."/>
            <person name="Liu Y."/>
            <person name="Malik S.B."/>
            <person name="Maier U.G."/>
            <person name="McRose D."/>
            <person name="Mock T."/>
            <person name="Neilson J.A."/>
            <person name="Onodera N.T."/>
            <person name="Poole A.M."/>
            <person name="Pritham E.J."/>
            <person name="Richards T.A."/>
            <person name="Rocap G."/>
            <person name="Roy S.W."/>
            <person name="Sarai C."/>
            <person name="Schaack S."/>
            <person name="Shirato S."/>
            <person name="Slamovits C.H."/>
            <person name="Spencer D.F."/>
            <person name="Suzuki S."/>
            <person name="Worden A.Z."/>
            <person name="Zauner S."/>
            <person name="Barry K."/>
            <person name="Bell C."/>
            <person name="Bharti A.K."/>
            <person name="Crow J.A."/>
            <person name="Grimwood J."/>
            <person name="Kramer R."/>
            <person name="Lindquist E."/>
            <person name="Lucas S."/>
            <person name="Salamov A."/>
            <person name="McFadden G.I."/>
            <person name="Lane C.E."/>
            <person name="Keeling P.J."/>
            <person name="Gray M.W."/>
            <person name="Grigoriev I.V."/>
            <person name="Archibald J.M."/>
        </authorList>
    </citation>
    <scope>NUCLEOTIDE SEQUENCE</scope>
    <source>
        <strain evidence="7 9">CCMP2712</strain>
    </source>
</reference>
<feature type="region of interest" description="Disordered" evidence="5">
    <location>
        <begin position="1"/>
        <end position="22"/>
    </location>
</feature>
<accession>L1IQ04</accession>
<dbReference type="Pfam" id="PF13844">
    <property type="entry name" value="Glyco_transf_41"/>
    <property type="match status" value="2"/>
</dbReference>
<reference evidence="9" key="2">
    <citation type="submission" date="2012-11" db="EMBL/GenBank/DDBJ databases">
        <authorList>
            <person name="Kuo A."/>
            <person name="Curtis B.A."/>
            <person name="Tanifuji G."/>
            <person name="Burki F."/>
            <person name="Gruber A."/>
            <person name="Irimia M."/>
            <person name="Maruyama S."/>
            <person name="Arias M.C."/>
            <person name="Ball S.G."/>
            <person name="Gile G.H."/>
            <person name="Hirakawa Y."/>
            <person name="Hopkins J.F."/>
            <person name="Rensing S.A."/>
            <person name="Schmutz J."/>
            <person name="Symeonidi A."/>
            <person name="Elias M."/>
            <person name="Eveleigh R.J."/>
            <person name="Herman E.K."/>
            <person name="Klute M.J."/>
            <person name="Nakayama T."/>
            <person name="Obornik M."/>
            <person name="Reyes-Prieto A."/>
            <person name="Armbrust E.V."/>
            <person name="Aves S.J."/>
            <person name="Beiko R.G."/>
            <person name="Coutinho P."/>
            <person name="Dacks J.B."/>
            <person name="Durnford D.G."/>
            <person name="Fast N.M."/>
            <person name="Green B.R."/>
            <person name="Grisdale C."/>
            <person name="Hempe F."/>
            <person name="Henrissat B."/>
            <person name="Hoppner M.P."/>
            <person name="Ishida K.-I."/>
            <person name="Kim E."/>
            <person name="Koreny L."/>
            <person name="Kroth P.G."/>
            <person name="Liu Y."/>
            <person name="Malik S.-B."/>
            <person name="Maier U.G."/>
            <person name="McRose D."/>
            <person name="Mock T."/>
            <person name="Neilson J.A."/>
            <person name="Onodera N.T."/>
            <person name="Poole A.M."/>
            <person name="Pritham E.J."/>
            <person name="Richards T.A."/>
            <person name="Rocap G."/>
            <person name="Roy S.W."/>
            <person name="Sarai C."/>
            <person name="Schaack S."/>
            <person name="Shirato S."/>
            <person name="Slamovits C.H."/>
            <person name="Spencer D.F."/>
            <person name="Suzuki S."/>
            <person name="Worden A.Z."/>
            <person name="Zauner S."/>
            <person name="Barry K."/>
            <person name="Bell C."/>
            <person name="Bharti A.K."/>
            <person name="Crow J.A."/>
            <person name="Grimwood J."/>
            <person name="Kramer R."/>
            <person name="Lindquist E."/>
            <person name="Lucas S."/>
            <person name="Salamov A."/>
            <person name="McFadden G.I."/>
            <person name="Lane C.E."/>
            <person name="Keeling P.J."/>
            <person name="Gray M.W."/>
            <person name="Grigoriev I.V."/>
            <person name="Archibald J.M."/>
        </authorList>
    </citation>
    <scope>NUCLEOTIDE SEQUENCE</scope>
    <source>
        <strain evidence="9">CCMP2712</strain>
    </source>
</reference>
<dbReference type="PANTHER" id="PTHR44366">
    <property type="entry name" value="UDP-N-ACETYLGLUCOSAMINE--PEPTIDE N-ACETYLGLUCOSAMINYLTRANSFERASE 110 KDA SUBUNIT"/>
    <property type="match status" value="1"/>
</dbReference>
<keyword evidence="9" id="KW-1185">Reference proteome</keyword>
<evidence type="ECO:0000313" key="7">
    <source>
        <dbReference type="EMBL" id="EKX37969.1"/>
    </source>
</evidence>
<dbReference type="PANTHER" id="PTHR44366:SF1">
    <property type="entry name" value="UDP-N-ACETYLGLUCOSAMINE--PEPTIDE N-ACETYLGLUCOSAMINYLTRANSFERASE 110 KDA SUBUNIT"/>
    <property type="match status" value="1"/>
</dbReference>
<evidence type="ECO:0000313" key="8">
    <source>
        <dbReference type="EnsemblProtists" id="EKX37969"/>
    </source>
</evidence>